<evidence type="ECO:0000313" key="3">
    <source>
        <dbReference type="Proteomes" id="UP000243605"/>
    </source>
</evidence>
<accession>A0A662Z8F6</accession>
<dbReference type="InterPro" id="IPR007712">
    <property type="entry name" value="RelE/ParE_toxin"/>
</dbReference>
<dbReference type="AlphaFoldDB" id="A0A662Z8F6"/>
<dbReference type="Gene3D" id="3.30.2310.20">
    <property type="entry name" value="RelE-like"/>
    <property type="match status" value="1"/>
</dbReference>
<dbReference type="Pfam" id="PF05016">
    <property type="entry name" value="ParE_toxin"/>
    <property type="match status" value="1"/>
</dbReference>
<dbReference type="OrthoDB" id="362857at2"/>
<evidence type="ECO:0000313" key="2">
    <source>
        <dbReference type="EMBL" id="SEW14247.1"/>
    </source>
</evidence>
<dbReference type="InterPro" id="IPR035093">
    <property type="entry name" value="RelE/ParE_toxin_dom_sf"/>
</dbReference>
<name>A0A662Z8F6_9STAP</name>
<sequence>MKNYKVEIEQATLNDINVIFNYMKTNIGDAQEVNTFIGQLMDKIQSLETYPHSYPNFQSSRKLKYEYRKLIFKNYIILYAVNELEHTVNVYRILYAGRSYLYL</sequence>
<gene>
    <name evidence="2" type="ORF">SAMN05192557_1790</name>
</gene>
<organism evidence="2 3">
    <name type="scientific">Aliicoccus persicus</name>
    <dbReference type="NCBI Taxonomy" id="930138"/>
    <lineage>
        <taxon>Bacteria</taxon>
        <taxon>Bacillati</taxon>
        <taxon>Bacillota</taxon>
        <taxon>Bacilli</taxon>
        <taxon>Bacillales</taxon>
        <taxon>Staphylococcaceae</taxon>
        <taxon>Aliicoccus</taxon>
    </lineage>
</organism>
<dbReference type="Proteomes" id="UP000243605">
    <property type="component" value="Unassembled WGS sequence"/>
</dbReference>
<protein>
    <submittedName>
        <fullName evidence="2">ParE toxin of type II toxin-antitoxin system, parDE</fullName>
    </submittedName>
</protein>
<dbReference type="EMBL" id="FOIT01000006">
    <property type="protein sequence ID" value="SEW14247.1"/>
    <property type="molecule type" value="Genomic_DNA"/>
</dbReference>
<dbReference type="RefSeq" id="WP_091476013.1">
    <property type="nucleotide sequence ID" value="NZ_FOIT01000006.1"/>
</dbReference>
<reference evidence="2 3" key="1">
    <citation type="submission" date="2016-10" db="EMBL/GenBank/DDBJ databases">
        <authorList>
            <person name="Varghese N."/>
            <person name="Submissions S."/>
        </authorList>
    </citation>
    <scope>NUCLEOTIDE SEQUENCE [LARGE SCALE GENOMIC DNA]</scope>
    <source>
        <strain evidence="2 3">IBRC-M10081</strain>
    </source>
</reference>
<keyword evidence="1" id="KW-1277">Toxin-antitoxin system</keyword>
<evidence type="ECO:0000256" key="1">
    <source>
        <dbReference type="ARBA" id="ARBA00022649"/>
    </source>
</evidence>
<keyword evidence="3" id="KW-1185">Reference proteome</keyword>
<proteinExistence type="predicted"/>